<dbReference type="Proteomes" id="UP000692954">
    <property type="component" value="Unassembled WGS sequence"/>
</dbReference>
<dbReference type="EMBL" id="CAJJDN010000086">
    <property type="protein sequence ID" value="CAD8106173.1"/>
    <property type="molecule type" value="Genomic_DNA"/>
</dbReference>
<evidence type="ECO:0000313" key="2">
    <source>
        <dbReference type="Proteomes" id="UP000692954"/>
    </source>
</evidence>
<accession>A0A8S1PUA8</accession>
<comment type="caution">
    <text evidence="1">The sequence shown here is derived from an EMBL/GenBank/DDBJ whole genome shotgun (WGS) entry which is preliminary data.</text>
</comment>
<organism evidence="1 2">
    <name type="scientific">Paramecium sonneborni</name>
    <dbReference type="NCBI Taxonomy" id="65129"/>
    <lineage>
        <taxon>Eukaryota</taxon>
        <taxon>Sar</taxon>
        <taxon>Alveolata</taxon>
        <taxon>Ciliophora</taxon>
        <taxon>Intramacronucleata</taxon>
        <taxon>Oligohymenophorea</taxon>
        <taxon>Peniculida</taxon>
        <taxon>Parameciidae</taxon>
        <taxon>Paramecium</taxon>
    </lineage>
</organism>
<protein>
    <submittedName>
        <fullName evidence="1">Uncharacterized protein</fullName>
    </submittedName>
</protein>
<proteinExistence type="predicted"/>
<dbReference type="OrthoDB" id="295087at2759"/>
<name>A0A8S1PUA8_9CILI</name>
<keyword evidence="2" id="KW-1185">Reference proteome</keyword>
<reference evidence="1" key="1">
    <citation type="submission" date="2021-01" db="EMBL/GenBank/DDBJ databases">
        <authorList>
            <consortium name="Genoscope - CEA"/>
            <person name="William W."/>
        </authorList>
    </citation>
    <scope>NUCLEOTIDE SEQUENCE</scope>
</reference>
<sequence length="308" mass="35662">MQITQNSQSPPPAKKQHLKLHVQPIQLPDANMLNKTVGNSDPEIGGKIVKTERITAFKQNKKFHIKQVQNNTHNRLQTNHPRLLQQENDALSLILQKQSQTSTSEKVITKQLVHDLRNKIDQQDSVIRLQEFKINRLQQELQSSKLYCSNLLAKIYQNDPKNQYINTVKVPKIGPLFQETTQLSSLQPSLLRASNNNNDATRIKNLQTQIISFKQQQQEMKKFIKETFLSIKKIIQSFEIQSKEKIQAFQMDQKIILNSLQDIIKTNNINNKEELSKINLKAEIICQELILSEAQKEVYYQKCLSLLS</sequence>
<dbReference type="AlphaFoldDB" id="A0A8S1PUA8"/>
<gene>
    <name evidence="1" type="ORF">PSON_ATCC_30995.1.T0860063</name>
</gene>
<evidence type="ECO:0000313" key="1">
    <source>
        <dbReference type="EMBL" id="CAD8106173.1"/>
    </source>
</evidence>